<evidence type="ECO:0000313" key="3">
    <source>
        <dbReference type="EMBL" id="TPX58585.1"/>
    </source>
</evidence>
<dbReference type="Proteomes" id="UP000318582">
    <property type="component" value="Unassembled WGS sequence"/>
</dbReference>
<keyword evidence="4" id="KW-1185">Reference proteome</keyword>
<dbReference type="CDD" id="cd08545">
    <property type="entry name" value="YcnI_like"/>
    <property type="match status" value="1"/>
</dbReference>
<gene>
    <name evidence="3" type="ORF">PhCBS80983_g03011</name>
</gene>
<organism evidence="3 4">
    <name type="scientific">Powellomyces hirtus</name>
    <dbReference type="NCBI Taxonomy" id="109895"/>
    <lineage>
        <taxon>Eukaryota</taxon>
        <taxon>Fungi</taxon>
        <taxon>Fungi incertae sedis</taxon>
        <taxon>Chytridiomycota</taxon>
        <taxon>Chytridiomycota incertae sedis</taxon>
        <taxon>Chytridiomycetes</taxon>
        <taxon>Spizellomycetales</taxon>
        <taxon>Powellomycetaceae</taxon>
        <taxon>Powellomyces</taxon>
    </lineage>
</organism>
<reference evidence="3 4" key="1">
    <citation type="journal article" date="2019" name="Sci. Rep.">
        <title>Comparative genomics of chytrid fungi reveal insights into the obligate biotrophic and pathogenic lifestyle of Synchytrium endobioticum.</title>
        <authorList>
            <person name="van de Vossenberg B.T.L.H."/>
            <person name="Warris S."/>
            <person name="Nguyen H.D.T."/>
            <person name="van Gent-Pelzer M.P.E."/>
            <person name="Joly D.L."/>
            <person name="van de Geest H.C."/>
            <person name="Bonants P.J.M."/>
            <person name="Smith D.S."/>
            <person name="Levesque C.A."/>
            <person name="van der Lee T.A.J."/>
        </authorList>
    </citation>
    <scope>NUCLEOTIDE SEQUENCE [LARGE SCALE GENOMIC DNA]</scope>
    <source>
        <strain evidence="3 4">CBS 809.83</strain>
    </source>
</reference>
<feature type="domain" description="YncI copper-binding" evidence="2">
    <location>
        <begin position="22"/>
        <end position="149"/>
    </location>
</feature>
<dbReference type="Gene3D" id="2.60.40.2230">
    <property type="entry name" value="Uncharacterised protein YcnI-like PF07987, DUF1775"/>
    <property type="match status" value="1"/>
</dbReference>
<accession>A0A507E5N0</accession>
<name>A0A507E5N0_9FUNG</name>
<feature type="chain" id="PRO_5021377830" description="YncI copper-binding domain-containing protein" evidence="1">
    <location>
        <begin position="22"/>
        <end position="213"/>
    </location>
</feature>
<evidence type="ECO:0000259" key="2">
    <source>
        <dbReference type="Pfam" id="PF07987"/>
    </source>
</evidence>
<dbReference type="Pfam" id="PF07987">
    <property type="entry name" value="DUF1775"/>
    <property type="match status" value="1"/>
</dbReference>
<comment type="caution">
    <text evidence="3">The sequence shown here is derived from an EMBL/GenBank/DDBJ whole genome shotgun (WGS) entry which is preliminary data.</text>
</comment>
<dbReference type="InterPro" id="IPR038507">
    <property type="entry name" value="YcnI-like_sf"/>
</dbReference>
<keyword evidence="1" id="KW-0732">Signal</keyword>
<evidence type="ECO:0000313" key="4">
    <source>
        <dbReference type="Proteomes" id="UP000318582"/>
    </source>
</evidence>
<protein>
    <recommendedName>
        <fullName evidence="2">YncI copper-binding domain-containing protein</fullName>
    </recommendedName>
</protein>
<sequence length="213" mass="22047">MHGILSSFALLALALTPAVHGHASANPPVGVPAKSMVTSIRIPHGCNKTATNWVSVAIPADVTSVKPQQIPGWTIVLTTRPLNPPVISDGIEVNTTTDTVTWQNGTLQDGYFMDFGLSVRMPAGPDGTVVAFETRQLCENGEGYNWTGTGAPKVTLMKNGTLLKMEDFEFATKAPMAAGTGAGTSNSAAPSMTWYSSAAAAAFVAAGSALALL</sequence>
<dbReference type="AlphaFoldDB" id="A0A507E5N0"/>
<dbReference type="EMBL" id="QEAQ01000034">
    <property type="protein sequence ID" value="TPX58585.1"/>
    <property type="molecule type" value="Genomic_DNA"/>
</dbReference>
<feature type="signal peptide" evidence="1">
    <location>
        <begin position="1"/>
        <end position="21"/>
    </location>
</feature>
<evidence type="ECO:0000256" key="1">
    <source>
        <dbReference type="SAM" id="SignalP"/>
    </source>
</evidence>
<proteinExistence type="predicted"/>
<dbReference type="InterPro" id="IPR012533">
    <property type="entry name" value="YcnI-copper_dom"/>
</dbReference>
<dbReference type="STRING" id="109895.A0A507E5N0"/>